<evidence type="ECO:0000313" key="3">
    <source>
        <dbReference type="Proteomes" id="UP001499959"/>
    </source>
</evidence>
<comment type="caution">
    <text evidence="2">The sequence shown here is derived from an EMBL/GenBank/DDBJ whole genome shotgun (WGS) entry which is preliminary data.</text>
</comment>
<dbReference type="InterPro" id="IPR019302">
    <property type="entry name" value="CAP12/PCTIR_TIR_dom"/>
</dbReference>
<sequence length="273" mass="31183">MDKQNLLENLEKFRSRLLYDVASAYAQRGSDFGRERFKAWRREIDQFLDINLPGKKHGLDKKLSRSFYAIDVGESDFNEFMRFDGNPCLAFVDSLILDITNDEHMSGGNSITEQSIAEKNQKKEQNDRIFIVHGHNEALKITVARFIEKLGYKPVILHEQANQGKTIIEKIESHTNVGFAIVIYTEDDLGNSTNKANSGNLNNRARQNVVFEHGYLIAKLKRERVVPLVSGNIELPSDINGVVHTSDRNWQIDIAKEMRAVGYNVDFNKLIDI</sequence>
<dbReference type="InterPro" id="IPR014571">
    <property type="entry name" value="UCP032620"/>
</dbReference>
<accession>A0ABP9BPV1</accession>
<protein>
    <submittedName>
        <fullName evidence="2">Nucleotide-binding protein</fullName>
    </submittedName>
</protein>
<dbReference type="Pfam" id="PF10137">
    <property type="entry name" value="CAP12-PCTIR_TIR"/>
    <property type="match status" value="1"/>
</dbReference>
<dbReference type="EMBL" id="BAABJE010000014">
    <property type="protein sequence ID" value="GAA4798784.1"/>
    <property type="molecule type" value="Genomic_DNA"/>
</dbReference>
<gene>
    <name evidence="2" type="ORF">GCM10023307_26240</name>
</gene>
<feature type="domain" description="CD-NTase-associated protein 12/Pycsar effector protein TIR" evidence="1">
    <location>
        <begin position="128"/>
        <end position="245"/>
    </location>
</feature>
<evidence type="ECO:0000313" key="2">
    <source>
        <dbReference type="EMBL" id="GAA4798784.1"/>
    </source>
</evidence>
<dbReference type="PIRSF" id="PIRSF032620">
    <property type="entry name" value="UCP032620"/>
    <property type="match status" value="1"/>
</dbReference>
<proteinExistence type="predicted"/>
<keyword evidence="3" id="KW-1185">Reference proteome</keyword>
<name>A0ABP9BPV1_9GAMM</name>
<evidence type="ECO:0000259" key="1">
    <source>
        <dbReference type="Pfam" id="PF10137"/>
    </source>
</evidence>
<dbReference type="Proteomes" id="UP001499959">
    <property type="component" value="Unassembled WGS sequence"/>
</dbReference>
<reference evidence="3" key="1">
    <citation type="journal article" date="2019" name="Int. J. Syst. Evol. Microbiol.">
        <title>The Global Catalogue of Microorganisms (GCM) 10K type strain sequencing project: providing services to taxonomists for standard genome sequencing and annotation.</title>
        <authorList>
            <consortium name="The Broad Institute Genomics Platform"/>
            <consortium name="The Broad Institute Genome Sequencing Center for Infectious Disease"/>
            <person name="Wu L."/>
            <person name="Ma J."/>
        </authorList>
    </citation>
    <scope>NUCLEOTIDE SEQUENCE [LARGE SCALE GENOMIC DNA]</scope>
    <source>
        <strain evidence="3">JCM 18204</strain>
    </source>
</reference>
<organism evidence="2 3">
    <name type="scientific">Lysobacter hankyongensis</name>
    <dbReference type="NCBI Taxonomy" id="1176535"/>
    <lineage>
        <taxon>Bacteria</taxon>
        <taxon>Pseudomonadati</taxon>
        <taxon>Pseudomonadota</taxon>
        <taxon>Gammaproteobacteria</taxon>
        <taxon>Lysobacterales</taxon>
        <taxon>Lysobacteraceae</taxon>
        <taxon>Lysobacter</taxon>
    </lineage>
</organism>
<dbReference type="RefSeq" id="WP_345303792.1">
    <property type="nucleotide sequence ID" value="NZ_BAABJE010000014.1"/>
</dbReference>